<evidence type="ECO:0000259" key="1">
    <source>
        <dbReference type="Pfam" id="PF01636"/>
    </source>
</evidence>
<dbReference type="InterPro" id="IPR051678">
    <property type="entry name" value="AGP_Transferase"/>
</dbReference>
<gene>
    <name evidence="2" type="ORF">CHC_T00007769001</name>
</gene>
<reference evidence="3" key="1">
    <citation type="journal article" date="2013" name="Proc. Natl. Acad. Sci. U.S.A.">
        <title>Genome structure and metabolic features in the red seaweed Chondrus crispus shed light on evolution of the Archaeplastida.</title>
        <authorList>
            <person name="Collen J."/>
            <person name="Porcel B."/>
            <person name="Carre W."/>
            <person name="Ball S.G."/>
            <person name="Chaparro C."/>
            <person name="Tonon T."/>
            <person name="Barbeyron T."/>
            <person name="Michel G."/>
            <person name="Noel B."/>
            <person name="Valentin K."/>
            <person name="Elias M."/>
            <person name="Artiguenave F."/>
            <person name="Arun A."/>
            <person name="Aury J.M."/>
            <person name="Barbosa-Neto J.F."/>
            <person name="Bothwell J.H."/>
            <person name="Bouget F.Y."/>
            <person name="Brillet L."/>
            <person name="Cabello-Hurtado F."/>
            <person name="Capella-Gutierrez S."/>
            <person name="Charrier B."/>
            <person name="Cladiere L."/>
            <person name="Cock J.M."/>
            <person name="Coelho S.M."/>
            <person name="Colleoni C."/>
            <person name="Czjzek M."/>
            <person name="Da Silva C."/>
            <person name="Delage L."/>
            <person name="Denoeud F."/>
            <person name="Deschamps P."/>
            <person name="Dittami S.M."/>
            <person name="Gabaldon T."/>
            <person name="Gachon C.M."/>
            <person name="Groisillier A."/>
            <person name="Herve C."/>
            <person name="Jabbari K."/>
            <person name="Katinka M."/>
            <person name="Kloareg B."/>
            <person name="Kowalczyk N."/>
            <person name="Labadie K."/>
            <person name="Leblanc C."/>
            <person name="Lopez P.J."/>
            <person name="McLachlan D.H."/>
            <person name="Meslet-Cladiere L."/>
            <person name="Moustafa A."/>
            <person name="Nehr Z."/>
            <person name="Nyvall Collen P."/>
            <person name="Panaud O."/>
            <person name="Partensky F."/>
            <person name="Poulain J."/>
            <person name="Rensing S.A."/>
            <person name="Rousvoal S."/>
            <person name="Samson G."/>
            <person name="Symeonidi A."/>
            <person name="Weissenbach J."/>
            <person name="Zambounis A."/>
            <person name="Wincker P."/>
            <person name="Boyen C."/>
        </authorList>
    </citation>
    <scope>NUCLEOTIDE SEQUENCE [LARGE SCALE GENOMIC DNA]</scope>
    <source>
        <strain evidence="3">cv. Stackhouse</strain>
    </source>
</reference>
<accession>R7QU62</accession>
<name>R7QU62_CHOCR</name>
<dbReference type="SUPFAM" id="SSF56112">
    <property type="entry name" value="Protein kinase-like (PK-like)"/>
    <property type="match status" value="1"/>
</dbReference>
<protein>
    <recommendedName>
        <fullName evidence="1">Aminoglycoside phosphotransferase domain-containing protein</fullName>
    </recommendedName>
</protein>
<dbReference type="Gramene" id="CDF41243">
    <property type="protein sequence ID" value="CDF41243"/>
    <property type="gene ID" value="CHC_T00007769001"/>
</dbReference>
<evidence type="ECO:0000313" key="2">
    <source>
        <dbReference type="EMBL" id="CDF41243.1"/>
    </source>
</evidence>
<dbReference type="STRING" id="2769.R7QU62"/>
<dbReference type="InterPro" id="IPR002575">
    <property type="entry name" value="Aminoglycoside_PTrfase"/>
</dbReference>
<feature type="domain" description="Aminoglycoside phosphotransferase" evidence="1">
    <location>
        <begin position="77"/>
        <end position="306"/>
    </location>
</feature>
<dbReference type="RefSeq" id="XP_005711537.1">
    <property type="nucleotide sequence ID" value="XM_005711480.1"/>
</dbReference>
<dbReference type="Pfam" id="PF01636">
    <property type="entry name" value="APH"/>
    <property type="match status" value="1"/>
</dbReference>
<dbReference type="Gene3D" id="3.90.1200.10">
    <property type="match status" value="1"/>
</dbReference>
<dbReference type="PhylomeDB" id="R7QU62"/>
<dbReference type="PANTHER" id="PTHR21310">
    <property type="entry name" value="AMINOGLYCOSIDE PHOSPHOTRANSFERASE-RELATED-RELATED"/>
    <property type="match status" value="1"/>
</dbReference>
<evidence type="ECO:0000313" key="3">
    <source>
        <dbReference type="Proteomes" id="UP000012073"/>
    </source>
</evidence>
<dbReference type="AlphaFoldDB" id="R7QU62"/>
<sequence>MKKQSSETAKSAESDDIRTTFLIPDDVHVTRPLADDLLHLLHEHDAPATLDSITQEHISALNDAILRSTLSSEMDGVAVLQISPTVALKKDAHFDISHLSTLDHIRQHAPSLPIPRTFGVLFDQTRKVQYTFMTFFPGRLLESHWMHLPDAQKKSVHNQLEAIFQKLRSIPPPALDNGRVLSGSGMPARIKDFRRWQRIAEEQILNEKAFNDFITWGDAKCEEWRKMVRSFMREDHACVMTHGDLHPRNIVVQLVPRSEDDSCHDDLTEKNVKVLAIINWHMSGWYPEYWEFVKALHTIGIRRDPTQDWWQYLPPCIGTWPTEYALDEMIDRWQWAMDP</sequence>
<dbReference type="GeneID" id="17319253"/>
<proteinExistence type="predicted"/>
<dbReference type="EMBL" id="HG002333">
    <property type="protein sequence ID" value="CDF41243.1"/>
    <property type="molecule type" value="Genomic_DNA"/>
</dbReference>
<dbReference type="Proteomes" id="UP000012073">
    <property type="component" value="Unassembled WGS sequence"/>
</dbReference>
<dbReference type="PANTHER" id="PTHR21310:SF15">
    <property type="entry name" value="AMINOGLYCOSIDE PHOSPHOTRANSFERASE DOMAIN-CONTAINING PROTEIN"/>
    <property type="match status" value="1"/>
</dbReference>
<keyword evidence="3" id="KW-1185">Reference proteome</keyword>
<dbReference type="KEGG" id="ccp:CHC_T00007769001"/>
<dbReference type="OrthoDB" id="2906425at2759"/>
<organism evidence="2 3">
    <name type="scientific">Chondrus crispus</name>
    <name type="common">Carrageen Irish moss</name>
    <name type="synonym">Polymorpha crispa</name>
    <dbReference type="NCBI Taxonomy" id="2769"/>
    <lineage>
        <taxon>Eukaryota</taxon>
        <taxon>Rhodophyta</taxon>
        <taxon>Florideophyceae</taxon>
        <taxon>Rhodymeniophycidae</taxon>
        <taxon>Gigartinales</taxon>
        <taxon>Gigartinaceae</taxon>
        <taxon>Chondrus</taxon>
    </lineage>
</organism>
<dbReference type="InterPro" id="IPR011009">
    <property type="entry name" value="Kinase-like_dom_sf"/>
</dbReference>